<evidence type="ECO:0000256" key="1">
    <source>
        <dbReference type="SAM" id="SignalP"/>
    </source>
</evidence>
<keyword evidence="3" id="KW-1185">Reference proteome</keyword>
<feature type="signal peptide" evidence="1">
    <location>
        <begin position="1"/>
        <end position="20"/>
    </location>
</feature>
<evidence type="ECO:0000313" key="2">
    <source>
        <dbReference type="EMBL" id="GAX13132.1"/>
    </source>
</evidence>
<proteinExistence type="predicted"/>
<evidence type="ECO:0000313" key="3">
    <source>
        <dbReference type="Proteomes" id="UP000198406"/>
    </source>
</evidence>
<organism evidence="2 3">
    <name type="scientific">Fistulifera solaris</name>
    <name type="common">Oleaginous diatom</name>
    <dbReference type="NCBI Taxonomy" id="1519565"/>
    <lineage>
        <taxon>Eukaryota</taxon>
        <taxon>Sar</taxon>
        <taxon>Stramenopiles</taxon>
        <taxon>Ochrophyta</taxon>
        <taxon>Bacillariophyta</taxon>
        <taxon>Bacillariophyceae</taxon>
        <taxon>Bacillariophycidae</taxon>
        <taxon>Naviculales</taxon>
        <taxon>Naviculaceae</taxon>
        <taxon>Fistulifera</taxon>
    </lineage>
</organism>
<gene>
    <name evidence="2" type="ORF">FisN_17Hh061</name>
</gene>
<dbReference type="EMBL" id="BDSP01000061">
    <property type="protein sequence ID" value="GAX13132.1"/>
    <property type="molecule type" value="Genomic_DNA"/>
</dbReference>
<keyword evidence="1" id="KW-0732">Signal</keyword>
<sequence>MRHSLLSVLLLATCTQYTLATVRDASALPGSLRNVLTALEKDHSQVAAACLLTSTSVTPRQTDALLTALTGSAAKVVGTASGNIVAAPESIPEATLAACACDGTIVYYASAVDLLRGEGLFRTLAPALESLVAVGATQGKLMVIVPQGLPVAETQALLEAAAEEILSHLVTPSVTNLQGIFSQITYIPWNEVNSSQMEHIDKVPTTQMVSRLQAAAHISDIRDLSSVDVTAVRLLAPAARLNLKQAMEQVRSITTADDGTTQLVANFGQVCEAALEQAQSRLVKAAGSSAAALLASPAGRQCQIYLETGVERELYGLFEEQMSLCGQASFEQLKKSLSKLIVAPTLADDMEREANKAIAAFSAAAKKMVCKKCSSWSVDPAKDEFRRVVKDYIAKRLLSARAGGQFRPVPRKGITVGLHWLLPKPFGNDYRQEPWMVHATDGLVYVPKDKITDVSPEEVAAGDWRRKVVPSPVGNDMVYMQ</sequence>
<protein>
    <submittedName>
        <fullName evidence="2">Uncharacterized protein</fullName>
    </submittedName>
</protein>
<dbReference type="Proteomes" id="UP000198406">
    <property type="component" value="Unassembled WGS sequence"/>
</dbReference>
<dbReference type="OrthoDB" id="195668at2759"/>
<reference evidence="2 3" key="1">
    <citation type="journal article" date="2015" name="Plant Cell">
        <title>Oil accumulation by the oleaginous diatom Fistulifera solaris as revealed by the genome and transcriptome.</title>
        <authorList>
            <person name="Tanaka T."/>
            <person name="Maeda Y."/>
            <person name="Veluchamy A."/>
            <person name="Tanaka M."/>
            <person name="Abida H."/>
            <person name="Marechal E."/>
            <person name="Bowler C."/>
            <person name="Muto M."/>
            <person name="Sunaga Y."/>
            <person name="Tanaka M."/>
            <person name="Yoshino T."/>
            <person name="Taniguchi T."/>
            <person name="Fukuda Y."/>
            <person name="Nemoto M."/>
            <person name="Matsumoto M."/>
            <person name="Wong P.S."/>
            <person name="Aburatani S."/>
            <person name="Fujibuchi W."/>
        </authorList>
    </citation>
    <scope>NUCLEOTIDE SEQUENCE [LARGE SCALE GENOMIC DNA]</scope>
    <source>
        <strain evidence="2 3">JPCC DA0580</strain>
    </source>
</reference>
<dbReference type="AlphaFoldDB" id="A0A1Z5JGW1"/>
<comment type="caution">
    <text evidence="2">The sequence shown here is derived from an EMBL/GenBank/DDBJ whole genome shotgun (WGS) entry which is preliminary data.</text>
</comment>
<name>A0A1Z5JGW1_FISSO</name>
<dbReference type="InParanoid" id="A0A1Z5JGW1"/>
<accession>A0A1Z5JGW1</accession>
<feature type="chain" id="PRO_5012102656" evidence="1">
    <location>
        <begin position="21"/>
        <end position="481"/>
    </location>
</feature>